<keyword evidence="5 6" id="KW-0326">Glycosidase</keyword>
<dbReference type="PRINTS" id="PR00738">
    <property type="entry name" value="GLHYDRLASE20"/>
</dbReference>
<evidence type="ECO:0000256" key="1">
    <source>
        <dbReference type="ARBA" id="ARBA00001231"/>
    </source>
</evidence>
<feature type="domain" description="Beta-hexosaminidase eukaryotic type N-terminal" evidence="11">
    <location>
        <begin position="32"/>
        <end position="149"/>
    </location>
</feature>
<keyword evidence="9" id="KW-0732">Signal</keyword>
<feature type="active site" description="Proton donor" evidence="7">
    <location>
        <position position="329"/>
    </location>
</feature>
<reference evidence="13" key="1">
    <citation type="submission" date="2022-11" db="UniProtKB">
        <authorList>
            <consortium name="WormBaseParasite"/>
        </authorList>
    </citation>
    <scope>IDENTIFICATION</scope>
</reference>
<dbReference type="GO" id="GO:0030203">
    <property type="term" value="P:glycosaminoglycan metabolic process"/>
    <property type="evidence" value="ECO:0007669"/>
    <property type="project" value="TreeGrafter"/>
</dbReference>
<dbReference type="SUPFAM" id="SSF55545">
    <property type="entry name" value="beta-N-acetylhexosaminidase-like domain"/>
    <property type="match status" value="1"/>
</dbReference>
<dbReference type="InterPro" id="IPR015883">
    <property type="entry name" value="Glyco_hydro_20_cat"/>
</dbReference>
<feature type="disulfide bond" evidence="8">
    <location>
        <begin position="483"/>
        <end position="501"/>
    </location>
</feature>
<dbReference type="EC" id="3.2.1.52" evidence="6"/>
<dbReference type="InterPro" id="IPR029018">
    <property type="entry name" value="Hex-like_dom2"/>
</dbReference>
<accession>A0A914DWR4</accession>
<comment type="similarity">
    <text evidence="2 6">Belongs to the glycosyl hydrolase 20 family.</text>
</comment>
<organism evidence="12 13">
    <name type="scientific">Acrobeloides nanus</name>
    <dbReference type="NCBI Taxonomy" id="290746"/>
    <lineage>
        <taxon>Eukaryota</taxon>
        <taxon>Metazoa</taxon>
        <taxon>Ecdysozoa</taxon>
        <taxon>Nematoda</taxon>
        <taxon>Chromadorea</taxon>
        <taxon>Rhabditida</taxon>
        <taxon>Tylenchina</taxon>
        <taxon>Cephalobomorpha</taxon>
        <taxon>Cephaloboidea</taxon>
        <taxon>Cephalobidae</taxon>
        <taxon>Acrobeloides</taxon>
    </lineage>
</organism>
<dbReference type="GO" id="GO:0005764">
    <property type="term" value="C:lysosome"/>
    <property type="evidence" value="ECO:0007669"/>
    <property type="project" value="TreeGrafter"/>
</dbReference>
<dbReference type="WBParaSite" id="ACRNAN_scaffold4198.g8738.t1">
    <property type="protein sequence ID" value="ACRNAN_scaffold4198.g8738.t1"/>
    <property type="gene ID" value="ACRNAN_scaffold4198.g8738"/>
</dbReference>
<dbReference type="GO" id="GO:0004563">
    <property type="term" value="F:beta-N-acetylhexosaminidase activity"/>
    <property type="evidence" value="ECO:0007669"/>
    <property type="project" value="UniProtKB-EC"/>
</dbReference>
<dbReference type="PANTHER" id="PTHR22600:SF21">
    <property type="entry name" value="BETA-HEXOSAMINIDASE A"/>
    <property type="match status" value="1"/>
</dbReference>
<dbReference type="GO" id="GO:0016020">
    <property type="term" value="C:membrane"/>
    <property type="evidence" value="ECO:0007669"/>
    <property type="project" value="TreeGrafter"/>
</dbReference>
<evidence type="ECO:0000256" key="6">
    <source>
        <dbReference type="PIRNR" id="PIRNR001093"/>
    </source>
</evidence>
<evidence type="ECO:0000256" key="8">
    <source>
        <dbReference type="PIRSR" id="PIRSR001093-2"/>
    </source>
</evidence>
<evidence type="ECO:0000256" key="9">
    <source>
        <dbReference type="SAM" id="SignalP"/>
    </source>
</evidence>
<proteinExistence type="inferred from homology"/>
<sequence>MLKYYIFALLLQTTYGWFFNYPNPGEFTYGEVWPLPLNVTTFNNFTHNINPTSFKFTTQLTNCDILQQAFQRYQKWTFPGNKTSLSAPVSTITLSQINVQVTKGCDQGYPQMGMDESYTIQLNPTSTSATLKANEIWGAIRGLESFSQLVFKDSNNNFYVKTTTISDSPRFPHRGIMLDSSRHYLSTGIIKQNLDIMAINKMNVFHWHLTDSDGGFSYVSSRFPDLSAKGAYTPKHVYTPVQIKDIIDYARLRGIRVIAEFDTPGHMTSWEPGRPGLLATCYDKQGRNDTILKYIIDPTVDANLQFIGQFFDEALNLFPDNYMHFGGDETSTYQQECWLDNPTIAAWMQQHGMGKNNTALLIYYLSNLVKQVQASSKNASMIFWQEVLDQGVARDSSHLFIMLYNPIWQSYYNCDPAGFTGTAAQKQLVLGGEACIWGEYVDGTNLIPRLWPNAGAASERLWSDVSQTQDANAAWPRFHEHRCRMLSRGYQVQVPNAPDFCPDYWDPPSFF</sequence>
<evidence type="ECO:0000256" key="7">
    <source>
        <dbReference type="PIRSR" id="PIRSR001093-1"/>
    </source>
</evidence>
<dbReference type="Pfam" id="PF14845">
    <property type="entry name" value="Glycohydro_20b2"/>
    <property type="match status" value="1"/>
</dbReference>
<feature type="signal peptide" evidence="9">
    <location>
        <begin position="1"/>
        <end position="16"/>
    </location>
</feature>
<keyword evidence="4" id="KW-0325">Glycoprotein</keyword>
<keyword evidence="12" id="KW-1185">Reference proteome</keyword>
<feature type="chain" id="PRO_5037823960" description="Beta-hexosaminidase" evidence="9">
    <location>
        <begin position="17"/>
        <end position="511"/>
    </location>
</feature>
<evidence type="ECO:0000313" key="12">
    <source>
        <dbReference type="Proteomes" id="UP000887540"/>
    </source>
</evidence>
<dbReference type="InterPro" id="IPR029019">
    <property type="entry name" value="HEX_eukaryotic_N"/>
</dbReference>
<dbReference type="PANTHER" id="PTHR22600">
    <property type="entry name" value="BETA-HEXOSAMINIDASE"/>
    <property type="match status" value="1"/>
</dbReference>
<keyword evidence="8" id="KW-1015">Disulfide bond</keyword>
<dbReference type="Pfam" id="PF00728">
    <property type="entry name" value="Glyco_hydro_20"/>
    <property type="match status" value="2"/>
</dbReference>
<dbReference type="Gene3D" id="3.20.20.80">
    <property type="entry name" value="Glycosidases"/>
    <property type="match status" value="2"/>
</dbReference>
<dbReference type="GO" id="GO:0006689">
    <property type="term" value="P:ganglioside catabolic process"/>
    <property type="evidence" value="ECO:0007669"/>
    <property type="project" value="TreeGrafter"/>
</dbReference>
<evidence type="ECO:0000259" key="11">
    <source>
        <dbReference type="Pfam" id="PF14845"/>
    </source>
</evidence>
<feature type="domain" description="Glycoside hydrolase family 20 catalytic" evidence="10">
    <location>
        <begin position="171"/>
        <end position="404"/>
    </location>
</feature>
<dbReference type="InterPro" id="IPR025705">
    <property type="entry name" value="Beta_hexosaminidase_sua/sub"/>
</dbReference>
<dbReference type="GO" id="GO:0005975">
    <property type="term" value="P:carbohydrate metabolic process"/>
    <property type="evidence" value="ECO:0007669"/>
    <property type="project" value="InterPro"/>
</dbReference>
<evidence type="ECO:0000256" key="5">
    <source>
        <dbReference type="ARBA" id="ARBA00023295"/>
    </source>
</evidence>
<dbReference type="InterPro" id="IPR017853">
    <property type="entry name" value="GH"/>
</dbReference>
<dbReference type="PIRSF" id="PIRSF001093">
    <property type="entry name" value="B-hxosamndse_ab_euk"/>
    <property type="match status" value="1"/>
</dbReference>
<evidence type="ECO:0000256" key="4">
    <source>
        <dbReference type="ARBA" id="ARBA00023180"/>
    </source>
</evidence>
<feature type="disulfide bond" evidence="8">
    <location>
        <begin position="63"/>
        <end position="105"/>
    </location>
</feature>
<name>A0A914DWR4_9BILA</name>
<comment type="catalytic activity">
    <reaction evidence="1 6">
        <text>Hydrolysis of terminal non-reducing N-acetyl-D-hexosamine residues in N-acetyl-beta-D-hexosaminides.</text>
        <dbReference type="EC" id="3.2.1.52"/>
    </reaction>
</comment>
<evidence type="ECO:0000313" key="13">
    <source>
        <dbReference type="WBParaSite" id="ACRNAN_scaffold4198.g8738.t1"/>
    </source>
</evidence>
<evidence type="ECO:0000256" key="2">
    <source>
        <dbReference type="ARBA" id="ARBA00006285"/>
    </source>
</evidence>
<dbReference type="SUPFAM" id="SSF51445">
    <property type="entry name" value="(Trans)glycosidases"/>
    <property type="match status" value="1"/>
</dbReference>
<feature type="disulfide bond" evidence="8">
    <location>
        <begin position="281"/>
        <end position="337"/>
    </location>
</feature>
<dbReference type="Gene3D" id="3.30.379.10">
    <property type="entry name" value="Chitobiase/beta-hexosaminidase domain 2-like"/>
    <property type="match status" value="1"/>
</dbReference>
<dbReference type="Proteomes" id="UP000887540">
    <property type="component" value="Unplaced"/>
</dbReference>
<evidence type="ECO:0000259" key="10">
    <source>
        <dbReference type="Pfam" id="PF00728"/>
    </source>
</evidence>
<evidence type="ECO:0000256" key="3">
    <source>
        <dbReference type="ARBA" id="ARBA00022801"/>
    </source>
</evidence>
<feature type="domain" description="Glycoside hydrolase family 20 catalytic" evidence="10">
    <location>
        <begin position="408"/>
        <end position="464"/>
    </location>
</feature>
<dbReference type="AlphaFoldDB" id="A0A914DWR4"/>
<protein>
    <recommendedName>
        <fullName evidence="6">Beta-hexosaminidase</fullName>
        <ecNumber evidence="6">3.2.1.52</ecNumber>
    </recommendedName>
</protein>
<keyword evidence="3 6" id="KW-0378">Hydrolase</keyword>